<dbReference type="AlphaFoldDB" id="A0AAD7DF96"/>
<evidence type="ECO:0000313" key="2">
    <source>
        <dbReference type="Proteomes" id="UP001221757"/>
    </source>
</evidence>
<evidence type="ECO:0000313" key="1">
    <source>
        <dbReference type="EMBL" id="KAJ7690279.1"/>
    </source>
</evidence>
<dbReference type="SUPFAM" id="SSF52047">
    <property type="entry name" value="RNI-like"/>
    <property type="match status" value="1"/>
</dbReference>
<dbReference type="InterPro" id="IPR032675">
    <property type="entry name" value="LRR_dom_sf"/>
</dbReference>
<gene>
    <name evidence="1" type="ORF">B0H17DRAFT_1065362</name>
</gene>
<name>A0AAD7DF96_MYCRO</name>
<sequence length="282" mass="32326">MERLSTPALPPELERQIFEICALFRPVSIPKLMLVAWRVKQWIEPILYRTVVIGALESATRDSEFPVFTFDILLSAIQKNTEIFFRSTLRNLYLDDPSVDNLPAILSACTDVENLWMAGARELSEAILSLFASLKVRHLYADAQPFCHAYPPPHPFFSQITHLELFNVVDDTTIQTLPLIPHLTHLSFNHPSFIPHCLQILKTCPSLTVLVSITPRSLRGWYAAHEAALSRDVRFVGMYCYHFTQDWLLGIKTGLDYWSRAEAFIAQRRSGEIDPLRFEIVE</sequence>
<keyword evidence="2" id="KW-1185">Reference proteome</keyword>
<dbReference type="EMBL" id="JARKIE010000066">
    <property type="protein sequence ID" value="KAJ7690279.1"/>
    <property type="molecule type" value="Genomic_DNA"/>
</dbReference>
<protein>
    <submittedName>
        <fullName evidence="1">Uncharacterized protein</fullName>
    </submittedName>
</protein>
<comment type="caution">
    <text evidence="1">The sequence shown here is derived from an EMBL/GenBank/DDBJ whole genome shotgun (WGS) entry which is preliminary data.</text>
</comment>
<proteinExistence type="predicted"/>
<organism evidence="1 2">
    <name type="scientific">Mycena rosella</name>
    <name type="common">Pink bonnet</name>
    <name type="synonym">Agaricus rosellus</name>
    <dbReference type="NCBI Taxonomy" id="1033263"/>
    <lineage>
        <taxon>Eukaryota</taxon>
        <taxon>Fungi</taxon>
        <taxon>Dikarya</taxon>
        <taxon>Basidiomycota</taxon>
        <taxon>Agaricomycotina</taxon>
        <taxon>Agaricomycetes</taxon>
        <taxon>Agaricomycetidae</taxon>
        <taxon>Agaricales</taxon>
        <taxon>Marasmiineae</taxon>
        <taxon>Mycenaceae</taxon>
        <taxon>Mycena</taxon>
    </lineage>
</organism>
<accession>A0AAD7DF96</accession>
<dbReference type="Proteomes" id="UP001221757">
    <property type="component" value="Unassembled WGS sequence"/>
</dbReference>
<reference evidence="1" key="1">
    <citation type="submission" date="2023-03" db="EMBL/GenBank/DDBJ databases">
        <title>Massive genome expansion in bonnet fungi (Mycena s.s.) driven by repeated elements and novel gene families across ecological guilds.</title>
        <authorList>
            <consortium name="Lawrence Berkeley National Laboratory"/>
            <person name="Harder C.B."/>
            <person name="Miyauchi S."/>
            <person name="Viragh M."/>
            <person name="Kuo A."/>
            <person name="Thoen E."/>
            <person name="Andreopoulos B."/>
            <person name="Lu D."/>
            <person name="Skrede I."/>
            <person name="Drula E."/>
            <person name="Henrissat B."/>
            <person name="Morin E."/>
            <person name="Kohler A."/>
            <person name="Barry K."/>
            <person name="LaButti K."/>
            <person name="Morin E."/>
            <person name="Salamov A."/>
            <person name="Lipzen A."/>
            <person name="Mereny Z."/>
            <person name="Hegedus B."/>
            <person name="Baldrian P."/>
            <person name="Stursova M."/>
            <person name="Weitz H."/>
            <person name="Taylor A."/>
            <person name="Grigoriev I.V."/>
            <person name="Nagy L.G."/>
            <person name="Martin F."/>
            <person name="Kauserud H."/>
        </authorList>
    </citation>
    <scope>NUCLEOTIDE SEQUENCE</scope>
    <source>
        <strain evidence="1">CBHHK067</strain>
    </source>
</reference>
<dbReference type="Gene3D" id="3.80.10.10">
    <property type="entry name" value="Ribonuclease Inhibitor"/>
    <property type="match status" value="1"/>
</dbReference>